<evidence type="ECO:0000259" key="3">
    <source>
        <dbReference type="Pfam" id="PF01557"/>
    </source>
</evidence>
<accession>A0A160V8A1</accession>
<organism evidence="5">
    <name type="scientific">hydrothermal vent metagenome</name>
    <dbReference type="NCBI Taxonomy" id="652676"/>
    <lineage>
        <taxon>unclassified sequences</taxon>
        <taxon>metagenomes</taxon>
        <taxon>ecological metagenomes</taxon>
    </lineage>
</organism>
<evidence type="ECO:0000313" key="5">
    <source>
        <dbReference type="EMBL" id="CUV02184.1"/>
    </source>
</evidence>
<dbReference type="Gene3D" id="3.90.850.10">
    <property type="entry name" value="Fumarylacetoacetase-like, C-terminal domain"/>
    <property type="match status" value="1"/>
</dbReference>
<dbReference type="Pfam" id="PF01557">
    <property type="entry name" value="FAA_hydrolase"/>
    <property type="match status" value="1"/>
</dbReference>
<dbReference type="EMBL" id="FAXA01000198">
    <property type="protein sequence ID" value="CUV02184.1"/>
    <property type="molecule type" value="Genomic_DNA"/>
</dbReference>
<keyword evidence="2" id="KW-0479">Metal-binding</keyword>
<name>A0A160V8A1_9ZZZZ</name>
<dbReference type="InterPro" id="IPR036663">
    <property type="entry name" value="Fumarylacetoacetase_C_sf"/>
</dbReference>
<dbReference type="PANTHER" id="PTHR42796:SF4">
    <property type="entry name" value="FUMARYLACETOACETATE HYDROLASE DOMAIN-CONTAINING PROTEIN 2A"/>
    <property type="match status" value="1"/>
</dbReference>
<dbReference type="InterPro" id="IPR018833">
    <property type="entry name" value="Rv2993c-like_N"/>
</dbReference>
<gene>
    <name evidence="5" type="ORF">MGWOODY_Clf2232</name>
</gene>
<proteinExistence type="inferred from homology"/>
<dbReference type="SUPFAM" id="SSF56529">
    <property type="entry name" value="FAH"/>
    <property type="match status" value="1"/>
</dbReference>
<protein>
    <submittedName>
        <fullName evidence="5">Fumarylacetoacetate hydrolase family protein</fullName>
    </submittedName>
</protein>
<sequence>MRWCRFSTGGPISYGIIDGDTVTEVEGSPFDAYTKTSNTHKLDAVKLEVPVIPPTFYAAGINYPEHVTWAAQMRGEEPVLPKQADVGYRAINALVPDGHDIIVPKDATEMLQYEGELVVVIGKTCRNVTEEQALDYVLGYSIGNDVSERTWQKGDRTMWRAKNTDTFKPMGPWIVTDLNPDDFHVVIKVNDNIVGEYDVATAIFGVRTFISKMSQYLTLVPGDILWMGTDGATENMVDGDVCSISINDIGTLTNKVNWQK</sequence>
<evidence type="ECO:0000256" key="2">
    <source>
        <dbReference type="ARBA" id="ARBA00022723"/>
    </source>
</evidence>
<comment type="similarity">
    <text evidence="1">Belongs to the FAH family.</text>
</comment>
<dbReference type="GO" id="GO:0046872">
    <property type="term" value="F:metal ion binding"/>
    <property type="evidence" value="ECO:0007669"/>
    <property type="project" value="UniProtKB-KW"/>
</dbReference>
<feature type="domain" description="Rv2993c-like N-terminal" evidence="4">
    <location>
        <begin position="1"/>
        <end position="50"/>
    </location>
</feature>
<feature type="domain" description="Fumarylacetoacetase-like C-terminal" evidence="3">
    <location>
        <begin position="56"/>
        <end position="256"/>
    </location>
</feature>
<dbReference type="Gene3D" id="2.30.30.370">
    <property type="entry name" value="FAH"/>
    <property type="match status" value="1"/>
</dbReference>
<reference evidence="5" key="1">
    <citation type="submission" date="2015-10" db="EMBL/GenBank/DDBJ databases">
        <authorList>
            <person name="Gilbert D.G."/>
        </authorList>
    </citation>
    <scope>NUCLEOTIDE SEQUENCE</scope>
</reference>
<keyword evidence="5" id="KW-0378">Hydrolase</keyword>
<dbReference type="InterPro" id="IPR011234">
    <property type="entry name" value="Fumarylacetoacetase-like_C"/>
</dbReference>
<evidence type="ECO:0000256" key="1">
    <source>
        <dbReference type="ARBA" id="ARBA00010211"/>
    </source>
</evidence>
<dbReference type="GO" id="GO:0016787">
    <property type="term" value="F:hydrolase activity"/>
    <property type="evidence" value="ECO:0007669"/>
    <property type="project" value="UniProtKB-KW"/>
</dbReference>
<dbReference type="InterPro" id="IPR051121">
    <property type="entry name" value="FAH"/>
</dbReference>
<evidence type="ECO:0000259" key="4">
    <source>
        <dbReference type="Pfam" id="PF10370"/>
    </source>
</evidence>
<dbReference type="Pfam" id="PF10370">
    <property type="entry name" value="Rv2993c-like_N"/>
    <property type="match status" value="1"/>
</dbReference>
<dbReference type="AlphaFoldDB" id="A0A160V8A1"/>
<dbReference type="PANTHER" id="PTHR42796">
    <property type="entry name" value="FUMARYLACETOACETATE HYDROLASE DOMAIN-CONTAINING PROTEIN 2A-RELATED"/>
    <property type="match status" value="1"/>
</dbReference>
<dbReference type="GO" id="GO:0044281">
    <property type="term" value="P:small molecule metabolic process"/>
    <property type="evidence" value="ECO:0007669"/>
    <property type="project" value="UniProtKB-ARBA"/>
</dbReference>